<gene>
    <name evidence="2" type="ORF">C361_01443</name>
</gene>
<proteinExistence type="predicted"/>
<feature type="region of interest" description="Disordered" evidence="1">
    <location>
        <begin position="121"/>
        <end position="142"/>
    </location>
</feature>
<evidence type="ECO:0000256" key="1">
    <source>
        <dbReference type="SAM" id="MobiDB-lite"/>
    </source>
</evidence>
<sequence length="497" mass="55481">MSLQQVVDAEYLNTVDLSSFIYDQDPDDPNNANELHWSARSFVSRQNGSSTIPAKVQSYIPGLRQKLQEVMEEFCDLHKISLTALERRLAETKQTRATSTWILWQRSNLAKRLLEALENEGSPSVNENSSTSTFQRISKKKDFSSKEDGKTQALVTRVKRNSALYKAEKERLGDVELRRRLEEDVYGEQQLAARDTALSVGEREKKIKAMKNETWKWMRVMEARYQVSSVLFVASAHLGDERHDEAIATPSALSYLNAVETFDATQEVAKMGAALRGDEVLGGALLNPELRNHHTTIAAHTKSDKELRFKSVTLYYYTKALNIVQKASGLTVTSPQRVEWGRLRDYGLRLITTPSIPGNIISKRSKNSKELDLVTDGFIMEKIRFEVIQRPNPQRGVSPLTISHDEEPPSISAFSSSALNESPLATSNLSFAVPISNEPIPSTSTSSFISQPAPPTLAAAVAVPGVQRGRKRKARKATTDHRKRPGGVSLRSRSDID</sequence>
<organism evidence="2 3">
    <name type="scientific">Cryptococcus neoformans Tu259-1</name>
    <dbReference type="NCBI Taxonomy" id="1230072"/>
    <lineage>
        <taxon>Eukaryota</taxon>
        <taxon>Fungi</taxon>
        <taxon>Dikarya</taxon>
        <taxon>Basidiomycota</taxon>
        <taxon>Agaricomycotina</taxon>
        <taxon>Tremellomycetes</taxon>
        <taxon>Tremellales</taxon>
        <taxon>Cryptococcaceae</taxon>
        <taxon>Cryptococcus</taxon>
        <taxon>Cryptococcus neoformans species complex</taxon>
    </lineage>
</organism>
<comment type="caution">
    <text evidence="2">The sequence shown here is derived from an EMBL/GenBank/DDBJ whole genome shotgun (WGS) entry which is preliminary data.</text>
</comment>
<dbReference type="AlphaFoldDB" id="A0A854QK63"/>
<feature type="compositionally biased region" description="Polar residues" evidence="1">
    <location>
        <begin position="121"/>
        <end position="136"/>
    </location>
</feature>
<evidence type="ECO:0000313" key="2">
    <source>
        <dbReference type="EMBL" id="OXG26681.1"/>
    </source>
</evidence>
<dbReference type="Proteomes" id="UP000199727">
    <property type="component" value="Unassembled WGS sequence"/>
</dbReference>
<protein>
    <submittedName>
        <fullName evidence="2">Uncharacterized protein</fullName>
    </submittedName>
</protein>
<dbReference type="EMBL" id="AMKT01000024">
    <property type="protein sequence ID" value="OXG26681.1"/>
    <property type="molecule type" value="Genomic_DNA"/>
</dbReference>
<evidence type="ECO:0000313" key="3">
    <source>
        <dbReference type="Proteomes" id="UP000199727"/>
    </source>
</evidence>
<feature type="compositionally biased region" description="Basic residues" evidence="1">
    <location>
        <begin position="468"/>
        <end position="485"/>
    </location>
</feature>
<name>A0A854QK63_CRYNE</name>
<reference evidence="2 3" key="1">
    <citation type="submission" date="2017-06" db="EMBL/GenBank/DDBJ databases">
        <title>Global population genomics of the pathogenic fungus Cryptococcus neoformans var. grubii.</title>
        <authorList>
            <person name="Cuomo C."/>
            <person name="Litvintseva A."/>
            <person name="Chen Y."/>
            <person name="Young S."/>
            <person name="Zeng Q."/>
            <person name="Chapman S."/>
            <person name="Gujja S."/>
            <person name="Saif S."/>
            <person name="Birren B."/>
        </authorList>
    </citation>
    <scope>NUCLEOTIDE SEQUENCE [LARGE SCALE GENOMIC DNA]</scope>
    <source>
        <strain evidence="2 3">Tu259-1</strain>
    </source>
</reference>
<feature type="region of interest" description="Disordered" evidence="1">
    <location>
        <begin position="460"/>
        <end position="497"/>
    </location>
</feature>
<accession>A0A854QK63</accession>
<dbReference type="OrthoDB" id="10490657at2759"/>